<protein>
    <recommendedName>
        <fullName evidence="3 12">Beta-glucosidase</fullName>
        <ecNumber evidence="3 12">3.2.1.21</ecNumber>
    </recommendedName>
</protein>
<dbReference type="PRINTS" id="PR00131">
    <property type="entry name" value="GLHYDRLASE1"/>
</dbReference>
<keyword evidence="14" id="KW-1185">Reference proteome</keyword>
<evidence type="ECO:0000313" key="13">
    <source>
        <dbReference type="EMBL" id="AQQ71489.1"/>
    </source>
</evidence>
<feature type="binding site" evidence="10">
    <location>
        <position position="22"/>
    </location>
    <ligand>
        <name>substrate</name>
    </ligand>
</feature>
<comment type="similarity">
    <text evidence="2 12">Belongs to the glycosyl hydrolase 1 family.</text>
</comment>
<evidence type="ECO:0000256" key="9">
    <source>
        <dbReference type="PIRSR" id="PIRSR617736-1"/>
    </source>
</evidence>
<evidence type="ECO:0000256" key="10">
    <source>
        <dbReference type="PIRSR" id="PIRSR617736-2"/>
    </source>
</evidence>
<organism evidence="13 14">
    <name type="scientific">Limihaloglobus sulfuriphilus</name>
    <dbReference type="NCBI Taxonomy" id="1851148"/>
    <lineage>
        <taxon>Bacteria</taxon>
        <taxon>Pseudomonadati</taxon>
        <taxon>Planctomycetota</taxon>
        <taxon>Phycisphaerae</taxon>
        <taxon>Sedimentisphaerales</taxon>
        <taxon>Sedimentisphaeraceae</taxon>
        <taxon>Limihaloglobus</taxon>
    </lineage>
</organism>
<gene>
    <name evidence="13" type="primary">bglA_3</name>
    <name evidence="13" type="ORF">SMSP2_01863</name>
</gene>
<dbReference type="OrthoDB" id="9765195at2"/>
<feature type="binding site" evidence="10">
    <location>
        <begin position="409"/>
        <end position="410"/>
    </location>
    <ligand>
        <name>substrate</name>
    </ligand>
</feature>
<dbReference type="NCBIfam" id="TIGR03356">
    <property type="entry name" value="BGL"/>
    <property type="match status" value="1"/>
</dbReference>
<sequence>MEFKSLKFPKEFIFGASTAAYQIEGGAYEDGKGLSIWDTFCKQPGRILNGDTGDEACDFYHRYKDDIKIMKEMGLDSFRFSISWPRVFPEGTGKVNQKGLDFYNSLVDELRAASIEPYLTLNHWDMPQSLQDQGGWLNKDTAKHFADYSRFMCENLSDRVKFWTTHNEPHCVASAGHVAGIFAPGHKDIKEGLQVTHNLNLAHGLAVQAMRQSGSAGNKYGIVLAVFPYYPATASIHDHRAAQRWDGYFSRCFLDPIFKGSYPEDMVEYFGDKFPEVTEQELSVISEPIDMLGINCYFRRIIENDPKNAFIGGREFKPRDAAYTQMDWPIYPECLFEVLSMLDKDYDIPELYIIENGAAFHDEVSPDGKVHDARRTRYLHAHIEQAKRAVEQGINLKGYFVWSFLDNFEWALGYSRRFGIVYVDYPTQKRIVKDSGKWYSELLRYNQSLRD</sequence>
<keyword evidence="5" id="KW-0136">Cellulose degradation</keyword>
<feature type="active site" description="Nucleophile" evidence="9 11">
    <location>
        <position position="355"/>
    </location>
</feature>
<evidence type="ECO:0000313" key="14">
    <source>
        <dbReference type="Proteomes" id="UP000188181"/>
    </source>
</evidence>
<evidence type="ECO:0000256" key="4">
    <source>
        <dbReference type="ARBA" id="ARBA00022801"/>
    </source>
</evidence>
<evidence type="ECO:0000256" key="6">
    <source>
        <dbReference type="ARBA" id="ARBA00023277"/>
    </source>
</evidence>
<reference evidence="14" key="1">
    <citation type="submission" date="2017-02" db="EMBL/GenBank/DDBJ databases">
        <title>Comparative genomics and description of representatives of a novel lineage of planctomycetes thriving in anoxic sediments.</title>
        <authorList>
            <person name="Spring S."/>
            <person name="Bunk B."/>
            <person name="Sproer C."/>
        </authorList>
    </citation>
    <scope>NUCLEOTIDE SEQUENCE [LARGE SCALE GENOMIC DNA]</scope>
    <source>
        <strain evidence="14">SM-Chi-D1</strain>
    </source>
</reference>
<keyword evidence="8" id="KW-0624">Polysaccharide degradation</keyword>
<evidence type="ECO:0000256" key="1">
    <source>
        <dbReference type="ARBA" id="ARBA00000448"/>
    </source>
</evidence>
<dbReference type="EMBL" id="CP019646">
    <property type="protein sequence ID" value="AQQ71489.1"/>
    <property type="molecule type" value="Genomic_DNA"/>
</dbReference>
<proteinExistence type="inferred from homology"/>
<accession>A0A1Q2MFQ2</accession>
<dbReference type="InterPro" id="IPR017736">
    <property type="entry name" value="Glyco_hydro_1_beta-glucosidase"/>
</dbReference>
<evidence type="ECO:0000256" key="12">
    <source>
        <dbReference type="RuleBase" id="RU361175"/>
    </source>
</evidence>
<dbReference type="EC" id="3.2.1.21" evidence="3 12"/>
<dbReference type="SUPFAM" id="SSF51445">
    <property type="entry name" value="(Trans)glycosidases"/>
    <property type="match status" value="1"/>
</dbReference>
<keyword evidence="4 12" id="KW-0378">Hydrolase</keyword>
<dbReference type="PROSITE" id="PS00653">
    <property type="entry name" value="GLYCOSYL_HYDROL_F1_2"/>
    <property type="match status" value="1"/>
</dbReference>
<dbReference type="Pfam" id="PF00232">
    <property type="entry name" value="Glyco_hydro_1"/>
    <property type="match status" value="1"/>
</dbReference>
<evidence type="ECO:0000256" key="11">
    <source>
        <dbReference type="PROSITE-ProRule" id="PRU10055"/>
    </source>
</evidence>
<feature type="binding site" evidence="10">
    <location>
        <position position="297"/>
    </location>
    <ligand>
        <name>substrate</name>
    </ligand>
</feature>
<dbReference type="KEGG" id="pbas:SMSP2_01863"/>
<dbReference type="InterPro" id="IPR033132">
    <property type="entry name" value="GH_1_N_CS"/>
</dbReference>
<dbReference type="STRING" id="1851148.SMSP2_01863"/>
<feature type="active site" description="Proton donor" evidence="9">
    <location>
        <position position="168"/>
    </location>
</feature>
<dbReference type="InterPro" id="IPR017853">
    <property type="entry name" value="GH"/>
</dbReference>
<feature type="binding site" evidence="10">
    <location>
        <position position="167"/>
    </location>
    <ligand>
        <name>substrate</name>
    </ligand>
</feature>
<dbReference type="PROSITE" id="PS00572">
    <property type="entry name" value="GLYCOSYL_HYDROL_F1_1"/>
    <property type="match status" value="1"/>
</dbReference>
<dbReference type="GO" id="GO:0008422">
    <property type="term" value="F:beta-glucosidase activity"/>
    <property type="evidence" value="ECO:0007669"/>
    <property type="project" value="UniProtKB-EC"/>
</dbReference>
<dbReference type="Proteomes" id="UP000188181">
    <property type="component" value="Chromosome"/>
</dbReference>
<dbReference type="InterPro" id="IPR001360">
    <property type="entry name" value="Glyco_hydro_1"/>
</dbReference>
<dbReference type="PANTHER" id="PTHR10353:SF36">
    <property type="entry name" value="LP05116P"/>
    <property type="match status" value="1"/>
</dbReference>
<keyword evidence="6" id="KW-0119">Carbohydrate metabolism</keyword>
<name>A0A1Q2MFQ2_9BACT</name>
<dbReference type="GO" id="GO:0030245">
    <property type="term" value="P:cellulose catabolic process"/>
    <property type="evidence" value="ECO:0007669"/>
    <property type="project" value="UniProtKB-KW"/>
</dbReference>
<evidence type="ECO:0000256" key="3">
    <source>
        <dbReference type="ARBA" id="ARBA00012744"/>
    </source>
</evidence>
<evidence type="ECO:0000256" key="8">
    <source>
        <dbReference type="ARBA" id="ARBA00023326"/>
    </source>
</evidence>
<evidence type="ECO:0000256" key="5">
    <source>
        <dbReference type="ARBA" id="ARBA00023001"/>
    </source>
</evidence>
<dbReference type="RefSeq" id="WP_146683659.1">
    <property type="nucleotide sequence ID" value="NZ_CP019646.1"/>
</dbReference>
<evidence type="ECO:0000256" key="7">
    <source>
        <dbReference type="ARBA" id="ARBA00023295"/>
    </source>
</evidence>
<dbReference type="Gene3D" id="3.20.20.80">
    <property type="entry name" value="Glycosidases"/>
    <property type="match status" value="1"/>
</dbReference>
<feature type="binding site" evidence="10">
    <location>
        <position position="402"/>
    </location>
    <ligand>
        <name>substrate</name>
    </ligand>
</feature>
<comment type="catalytic activity">
    <reaction evidence="1 12">
        <text>Hydrolysis of terminal, non-reducing beta-D-glucosyl residues with release of beta-D-glucose.</text>
        <dbReference type="EC" id="3.2.1.21"/>
    </reaction>
</comment>
<dbReference type="InterPro" id="IPR018120">
    <property type="entry name" value="Glyco_hydro_1_AS"/>
</dbReference>
<dbReference type="FunFam" id="3.20.20.80:FF:000004">
    <property type="entry name" value="Beta-glucosidase 6-phospho-beta-glucosidase"/>
    <property type="match status" value="1"/>
</dbReference>
<keyword evidence="7 12" id="KW-0326">Glycosidase</keyword>
<feature type="binding site" evidence="10">
    <location>
        <position position="123"/>
    </location>
    <ligand>
        <name>substrate</name>
    </ligand>
</feature>
<dbReference type="GO" id="GO:0005829">
    <property type="term" value="C:cytosol"/>
    <property type="evidence" value="ECO:0007669"/>
    <property type="project" value="TreeGrafter"/>
</dbReference>
<dbReference type="PANTHER" id="PTHR10353">
    <property type="entry name" value="GLYCOSYL HYDROLASE"/>
    <property type="match status" value="1"/>
</dbReference>
<evidence type="ECO:0000256" key="2">
    <source>
        <dbReference type="ARBA" id="ARBA00010838"/>
    </source>
</evidence>
<dbReference type="AlphaFoldDB" id="A0A1Q2MFQ2"/>